<sequence>MVKVNFDLVGTKQISGNTEDIPLVRWRQQWLENGTLLFHIHHQDGSQNFPGPAATAYPASDSAEEELRILHISVMMACLLEGELLNLSCPQKSCHLLECSAVMPVPKRASRQCRHLPPVRDHSCQYMGVFGAAGAFSSAHCLKLVPKCFSLSSVDGWLSGIVPLQ</sequence>
<evidence type="ECO:0000313" key="2">
    <source>
        <dbReference type="EMBL" id="TRY89805.1"/>
    </source>
</evidence>
<evidence type="ECO:0000259" key="1">
    <source>
        <dbReference type="Pfam" id="PF19441"/>
    </source>
</evidence>
<dbReference type="STRING" id="623744.A0A553QIQ0"/>
<dbReference type="OrthoDB" id="9934301at2759"/>
<dbReference type="GO" id="GO:0016020">
    <property type="term" value="C:membrane"/>
    <property type="evidence" value="ECO:0007669"/>
    <property type="project" value="TreeGrafter"/>
</dbReference>
<dbReference type="Proteomes" id="UP000316079">
    <property type="component" value="Unassembled WGS sequence"/>
</dbReference>
<dbReference type="InterPro" id="IPR045575">
    <property type="entry name" value="ASTN_1_2_N"/>
</dbReference>
<dbReference type="Pfam" id="PF19441">
    <property type="entry name" value="ASTN_1_2_N"/>
    <property type="match status" value="1"/>
</dbReference>
<comment type="caution">
    <text evidence="2">The sequence shown here is derived from an EMBL/GenBank/DDBJ whole genome shotgun (WGS) entry which is preliminary data.</text>
</comment>
<dbReference type="PANTHER" id="PTHR16592:SF8">
    <property type="entry name" value="ASTROTACTIN-1"/>
    <property type="match status" value="1"/>
</dbReference>
<dbReference type="PANTHER" id="PTHR16592">
    <property type="entry name" value="ASTROTACTIN-1-LIKE"/>
    <property type="match status" value="1"/>
</dbReference>
<dbReference type="GO" id="GO:0005768">
    <property type="term" value="C:endosome"/>
    <property type="evidence" value="ECO:0007669"/>
    <property type="project" value="TreeGrafter"/>
</dbReference>
<dbReference type="GO" id="GO:0001764">
    <property type="term" value="P:neuron migration"/>
    <property type="evidence" value="ECO:0007669"/>
    <property type="project" value="InterPro"/>
</dbReference>
<feature type="domain" description="Astrotactin-1/2 N-terminal" evidence="1">
    <location>
        <begin position="14"/>
        <end position="79"/>
    </location>
</feature>
<proteinExistence type="predicted"/>
<accession>A0A553QIQ0</accession>
<gene>
    <name evidence="2" type="ORF">DNTS_001865</name>
</gene>
<protein>
    <recommendedName>
        <fullName evidence="1">Astrotactin-1/2 N-terminal domain-containing protein</fullName>
    </recommendedName>
</protein>
<keyword evidence="3" id="KW-1185">Reference proteome</keyword>
<dbReference type="GO" id="GO:0007158">
    <property type="term" value="P:neuron cell-cell adhesion"/>
    <property type="evidence" value="ECO:0007669"/>
    <property type="project" value="TreeGrafter"/>
</dbReference>
<name>A0A553QIQ0_9TELE</name>
<dbReference type="AlphaFoldDB" id="A0A553QIQ0"/>
<dbReference type="InterPro" id="IPR026995">
    <property type="entry name" value="Astrotactin"/>
</dbReference>
<dbReference type="EMBL" id="SRMA01025931">
    <property type="protein sequence ID" value="TRY89805.1"/>
    <property type="molecule type" value="Genomic_DNA"/>
</dbReference>
<organism evidence="2 3">
    <name type="scientific">Danionella cerebrum</name>
    <dbReference type="NCBI Taxonomy" id="2873325"/>
    <lineage>
        <taxon>Eukaryota</taxon>
        <taxon>Metazoa</taxon>
        <taxon>Chordata</taxon>
        <taxon>Craniata</taxon>
        <taxon>Vertebrata</taxon>
        <taxon>Euteleostomi</taxon>
        <taxon>Actinopterygii</taxon>
        <taxon>Neopterygii</taxon>
        <taxon>Teleostei</taxon>
        <taxon>Ostariophysi</taxon>
        <taxon>Cypriniformes</taxon>
        <taxon>Danionidae</taxon>
        <taxon>Danioninae</taxon>
        <taxon>Danionella</taxon>
    </lineage>
</organism>
<evidence type="ECO:0000313" key="3">
    <source>
        <dbReference type="Proteomes" id="UP000316079"/>
    </source>
</evidence>
<reference evidence="2 3" key="1">
    <citation type="journal article" date="2019" name="Sci. Data">
        <title>Hybrid genome assembly and annotation of Danionella translucida.</title>
        <authorList>
            <person name="Kadobianskyi M."/>
            <person name="Schulze L."/>
            <person name="Schuelke M."/>
            <person name="Judkewitz B."/>
        </authorList>
    </citation>
    <scope>NUCLEOTIDE SEQUENCE [LARGE SCALE GENOMIC DNA]</scope>
    <source>
        <strain evidence="2 3">Bolton</strain>
    </source>
</reference>